<comment type="caution">
    <text evidence="3">The sequence shown here is derived from an EMBL/GenBank/DDBJ whole genome shotgun (WGS) entry which is preliminary data.</text>
</comment>
<dbReference type="EMBL" id="BQKK01000001">
    <property type="protein sequence ID" value="GJN41960.1"/>
    <property type="molecule type" value="Genomic_DNA"/>
</dbReference>
<dbReference type="RefSeq" id="WP_003849332.1">
    <property type="nucleotide sequence ID" value="NZ_BQKK01000001.1"/>
</dbReference>
<keyword evidence="2" id="KW-1133">Transmembrane helix</keyword>
<proteinExistence type="predicted"/>
<evidence type="ECO:0000256" key="1">
    <source>
        <dbReference type="SAM" id="MobiDB-lite"/>
    </source>
</evidence>
<feature type="compositionally biased region" description="Polar residues" evidence="1">
    <location>
        <begin position="1"/>
        <end position="21"/>
    </location>
</feature>
<evidence type="ECO:0000313" key="4">
    <source>
        <dbReference type="Proteomes" id="UP001054925"/>
    </source>
</evidence>
<feature type="transmembrane region" description="Helical" evidence="2">
    <location>
        <begin position="100"/>
        <end position="118"/>
    </location>
</feature>
<sequence>MKDVSTSEPNPDSNPENSSARPSREQAHEPAEDKNAERVGFDDILPFNLDPSYDPREGLWDPERDTQEEPVKEETAVPEPAPPVPVVKRKRALPKSWVKVTLRAMFVLIIIAALWGLIF</sequence>
<organism evidence="3 4">
    <name type="scientific">Corynebacterium ammoniagenes</name>
    <name type="common">Brevibacterium ammoniagenes</name>
    <dbReference type="NCBI Taxonomy" id="1697"/>
    <lineage>
        <taxon>Bacteria</taxon>
        <taxon>Bacillati</taxon>
        <taxon>Actinomycetota</taxon>
        <taxon>Actinomycetes</taxon>
        <taxon>Mycobacteriales</taxon>
        <taxon>Corynebacteriaceae</taxon>
        <taxon>Corynebacterium</taxon>
    </lineage>
</organism>
<feature type="compositionally biased region" description="Basic and acidic residues" evidence="1">
    <location>
        <begin position="22"/>
        <end position="41"/>
    </location>
</feature>
<evidence type="ECO:0000256" key="2">
    <source>
        <dbReference type="SAM" id="Phobius"/>
    </source>
</evidence>
<reference evidence="3" key="1">
    <citation type="submission" date="2021-12" db="EMBL/GenBank/DDBJ databases">
        <title>Draft genome sequence of Corynebacterium ammoniagenes strain T-723.</title>
        <authorList>
            <person name="Matsuzawa M."/>
            <person name="Hiratani M."/>
            <person name="Abe I."/>
            <person name="Tsuji Y."/>
            <person name="Nakamura J."/>
        </authorList>
    </citation>
    <scope>NUCLEOTIDE SEQUENCE</scope>
    <source>
        <strain evidence="3">T-723</strain>
    </source>
</reference>
<protein>
    <submittedName>
        <fullName evidence="3">Uncharacterized protein</fullName>
    </submittedName>
</protein>
<keyword evidence="2" id="KW-0472">Membrane</keyword>
<name>A0AAV5G6N0_CORAM</name>
<keyword evidence="2" id="KW-0812">Transmembrane</keyword>
<feature type="region of interest" description="Disordered" evidence="1">
    <location>
        <begin position="1"/>
        <end position="84"/>
    </location>
</feature>
<accession>A0AAV5G6N0</accession>
<feature type="compositionally biased region" description="Basic and acidic residues" evidence="1">
    <location>
        <begin position="53"/>
        <end position="75"/>
    </location>
</feature>
<dbReference type="Proteomes" id="UP001054925">
    <property type="component" value="Unassembled WGS sequence"/>
</dbReference>
<gene>
    <name evidence="3" type="ORF">CAT723_04390</name>
</gene>
<dbReference type="AlphaFoldDB" id="A0AAV5G6N0"/>
<evidence type="ECO:0000313" key="3">
    <source>
        <dbReference type="EMBL" id="GJN41960.1"/>
    </source>
</evidence>